<gene>
    <name evidence="1" type="ORF">LSAT_V11C400181100</name>
</gene>
<proteinExistence type="predicted"/>
<comment type="caution">
    <text evidence="1">The sequence shown here is derived from an EMBL/GenBank/DDBJ whole genome shotgun (WGS) entry which is preliminary data.</text>
</comment>
<dbReference type="EMBL" id="NBSK02000004">
    <property type="protein sequence ID" value="KAJ0213355.1"/>
    <property type="molecule type" value="Genomic_DNA"/>
</dbReference>
<accession>A0A9R1XG45</accession>
<name>A0A9R1XG45_LACSA</name>
<evidence type="ECO:0000313" key="1">
    <source>
        <dbReference type="EMBL" id="KAJ0213355.1"/>
    </source>
</evidence>
<evidence type="ECO:0000313" key="2">
    <source>
        <dbReference type="Proteomes" id="UP000235145"/>
    </source>
</evidence>
<keyword evidence="2" id="KW-1185">Reference proteome</keyword>
<sequence>MEEDGVKVTDLPFDVLRRIMTSLAVSNDGASNFAKAISVFDLYKGFGNNRTKQKRCEMAETPRTVAEREEEEWSRLWLVLLRYKFSNLQNYTNGP</sequence>
<dbReference type="Proteomes" id="UP000235145">
    <property type="component" value="Unassembled WGS sequence"/>
</dbReference>
<protein>
    <submittedName>
        <fullName evidence="1">Uncharacterized protein</fullName>
    </submittedName>
</protein>
<reference evidence="1 2" key="1">
    <citation type="journal article" date="2017" name="Nat. Commun.">
        <title>Genome assembly with in vitro proximity ligation data and whole-genome triplication in lettuce.</title>
        <authorList>
            <person name="Reyes-Chin-Wo S."/>
            <person name="Wang Z."/>
            <person name="Yang X."/>
            <person name="Kozik A."/>
            <person name="Arikit S."/>
            <person name="Song C."/>
            <person name="Xia L."/>
            <person name="Froenicke L."/>
            <person name="Lavelle D.O."/>
            <person name="Truco M.J."/>
            <person name="Xia R."/>
            <person name="Zhu S."/>
            <person name="Xu C."/>
            <person name="Xu H."/>
            <person name="Xu X."/>
            <person name="Cox K."/>
            <person name="Korf I."/>
            <person name="Meyers B.C."/>
            <person name="Michelmore R.W."/>
        </authorList>
    </citation>
    <scope>NUCLEOTIDE SEQUENCE [LARGE SCALE GENOMIC DNA]</scope>
    <source>
        <strain evidence="2">cv. Salinas</strain>
        <tissue evidence="1">Seedlings</tissue>
    </source>
</reference>
<dbReference type="AlphaFoldDB" id="A0A9R1XG45"/>
<organism evidence="1 2">
    <name type="scientific">Lactuca sativa</name>
    <name type="common">Garden lettuce</name>
    <dbReference type="NCBI Taxonomy" id="4236"/>
    <lineage>
        <taxon>Eukaryota</taxon>
        <taxon>Viridiplantae</taxon>
        <taxon>Streptophyta</taxon>
        <taxon>Embryophyta</taxon>
        <taxon>Tracheophyta</taxon>
        <taxon>Spermatophyta</taxon>
        <taxon>Magnoliopsida</taxon>
        <taxon>eudicotyledons</taxon>
        <taxon>Gunneridae</taxon>
        <taxon>Pentapetalae</taxon>
        <taxon>asterids</taxon>
        <taxon>campanulids</taxon>
        <taxon>Asterales</taxon>
        <taxon>Asteraceae</taxon>
        <taxon>Cichorioideae</taxon>
        <taxon>Cichorieae</taxon>
        <taxon>Lactucinae</taxon>
        <taxon>Lactuca</taxon>
    </lineage>
</organism>